<evidence type="ECO:0000256" key="5">
    <source>
        <dbReference type="ARBA" id="ARBA00022989"/>
    </source>
</evidence>
<dbReference type="Proteomes" id="UP001596398">
    <property type="component" value="Unassembled WGS sequence"/>
</dbReference>
<protein>
    <submittedName>
        <fullName evidence="8">Glycosyltransferase 87 family protein</fullName>
    </submittedName>
</protein>
<keyword evidence="4 7" id="KW-0812">Transmembrane</keyword>
<proteinExistence type="predicted"/>
<evidence type="ECO:0000256" key="6">
    <source>
        <dbReference type="ARBA" id="ARBA00023136"/>
    </source>
</evidence>
<gene>
    <name evidence="8" type="ORF">ACFQJ4_03255</name>
</gene>
<feature type="transmembrane region" description="Helical" evidence="7">
    <location>
        <begin position="150"/>
        <end position="167"/>
    </location>
</feature>
<comment type="subcellular location">
    <subcellularLocation>
        <location evidence="1">Cell membrane</location>
        <topology evidence="1">Multi-pass membrane protein</topology>
    </subcellularLocation>
</comment>
<keyword evidence="3" id="KW-0808">Transferase</keyword>
<feature type="transmembrane region" description="Helical" evidence="7">
    <location>
        <begin position="367"/>
        <end position="389"/>
    </location>
</feature>
<keyword evidence="2" id="KW-1003">Cell membrane</keyword>
<evidence type="ECO:0000256" key="2">
    <source>
        <dbReference type="ARBA" id="ARBA00022475"/>
    </source>
</evidence>
<dbReference type="GeneID" id="79265996"/>
<dbReference type="GO" id="GO:0005886">
    <property type="term" value="C:plasma membrane"/>
    <property type="evidence" value="ECO:0007669"/>
    <property type="project" value="UniProtKB-SubCell"/>
</dbReference>
<feature type="transmembrane region" description="Helical" evidence="7">
    <location>
        <begin position="173"/>
        <end position="191"/>
    </location>
</feature>
<dbReference type="AlphaFoldDB" id="A0ABD5ZL84"/>
<evidence type="ECO:0000256" key="3">
    <source>
        <dbReference type="ARBA" id="ARBA00022679"/>
    </source>
</evidence>
<evidence type="ECO:0000256" key="7">
    <source>
        <dbReference type="SAM" id="Phobius"/>
    </source>
</evidence>
<organism evidence="8 9">
    <name type="scientific">Halosegnis marinus</name>
    <dbReference type="NCBI Taxonomy" id="3034023"/>
    <lineage>
        <taxon>Archaea</taxon>
        <taxon>Methanobacteriati</taxon>
        <taxon>Methanobacteriota</taxon>
        <taxon>Stenosarchaea group</taxon>
        <taxon>Halobacteria</taxon>
        <taxon>Halobacteriales</taxon>
        <taxon>Natronomonadaceae</taxon>
        <taxon>Halosegnis</taxon>
    </lineage>
</organism>
<feature type="transmembrane region" description="Helical" evidence="7">
    <location>
        <begin position="320"/>
        <end position="337"/>
    </location>
</feature>
<dbReference type="Pfam" id="PF09594">
    <property type="entry name" value="GT87"/>
    <property type="match status" value="1"/>
</dbReference>
<evidence type="ECO:0000313" key="9">
    <source>
        <dbReference type="Proteomes" id="UP001596398"/>
    </source>
</evidence>
<reference evidence="8 9" key="1">
    <citation type="journal article" date="2019" name="Int. J. Syst. Evol. Microbiol.">
        <title>The Global Catalogue of Microorganisms (GCM) 10K type strain sequencing project: providing services to taxonomists for standard genome sequencing and annotation.</title>
        <authorList>
            <consortium name="The Broad Institute Genomics Platform"/>
            <consortium name="The Broad Institute Genome Sequencing Center for Infectious Disease"/>
            <person name="Wu L."/>
            <person name="Ma J."/>
        </authorList>
    </citation>
    <scope>NUCLEOTIDE SEQUENCE [LARGE SCALE GENOMIC DNA]</scope>
    <source>
        <strain evidence="8 9">DT85</strain>
    </source>
</reference>
<sequence>MGERGVLRRLVAARGRRPATAALAAAVALCLAAAPAVELFGLGYRVQPFHFNDWAAYAGAVDRWYAGKTVYWTHPSGGYFATYLYPPVYVLGFVPWFEAGLADPVAALVGGPPGSDVSAVLFEAGGFAALWAGLLAAARAVGATVDRLDAVVLAAALACFYPLLFSVKLGQVSTFVAAGFAFAFVAGERAGETGSRGWRYLSGGLTTLTAGIKPYYLTSGAHLLRDRVRLVGALAVGLAAAGLSLAVFGIDTHLRYLDVLLWGKGWTEPPLSLVHWHPGYFEPLAALGNVTPLLSAVARAGVVVGTVAVTLAARDARDPATRWATFGLGVAVFPLVAPTAYTQDLVVLLVPAVLLAGVEYRRGGRPWLPLLAVGLVHVHAYVAFAVSAWHADAPALATAAVGVLQPAMWGAFLLVGLAAARTAEAAGRGPFA</sequence>
<dbReference type="InterPro" id="IPR018584">
    <property type="entry name" value="GT87"/>
</dbReference>
<dbReference type="EMBL" id="JBHTAP010000001">
    <property type="protein sequence ID" value="MFC7234329.1"/>
    <property type="molecule type" value="Genomic_DNA"/>
</dbReference>
<feature type="transmembrane region" description="Helical" evidence="7">
    <location>
        <begin position="117"/>
        <end position="138"/>
    </location>
</feature>
<dbReference type="RefSeq" id="WP_276235331.1">
    <property type="nucleotide sequence ID" value="NZ_CP119802.1"/>
</dbReference>
<feature type="transmembrane region" description="Helical" evidence="7">
    <location>
        <begin position="395"/>
        <end position="420"/>
    </location>
</feature>
<dbReference type="GO" id="GO:0016740">
    <property type="term" value="F:transferase activity"/>
    <property type="evidence" value="ECO:0007669"/>
    <property type="project" value="UniProtKB-KW"/>
</dbReference>
<comment type="caution">
    <text evidence="8">The sequence shown here is derived from an EMBL/GenBank/DDBJ whole genome shotgun (WGS) entry which is preliminary data.</text>
</comment>
<keyword evidence="6 7" id="KW-0472">Membrane</keyword>
<evidence type="ECO:0000256" key="4">
    <source>
        <dbReference type="ARBA" id="ARBA00022692"/>
    </source>
</evidence>
<evidence type="ECO:0000256" key="1">
    <source>
        <dbReference type="ARBA" id="ARBA00004651"/>
    </source>
</evidence>
<accession>A0ABD5ZL84</accession>
<feature type="transmembrane region" description="Helical" evidence="7">
    <location>
        <begin position="293"/>
        <end position="313"/>
    </location>
</feature>
<keyword evidence="5 7" id="KW-1133">Transmembrane helix</keyword>
<feature type="transmembrane region" description="Helical" evidence="7">
    <location>
        <begin position="230"/>
        <end position="250"/>
    </location>
</feature>
<name>A0ABD5ZL84_9EURY</name>
<keyword evidence="9" id="KW-1185">Reference proteome</keyword>
<evidence type="ECO:0000313" key="8">
    <source>
        <dbReference type="EMBL" id="MFC7234329.1"/>
    </source>
</evidence>